<gene>
    <name evidence="2" type="ordered locus">Dole_1805</name>
</gene>
<keyword evidence="1" id="KW-0812">Transmembrane</keyword>
<proteinExistence type="predicted"/>
<name>A9A0Y4_DESOH</name>
<dbReference type="HOGENOM" id="CLU_820690_0_0_7"/>
<dbReference type="Proteomes" id="UP000008561">
    <property type="component" value="Chromosome"/>
</dbReference>
<evidence type="ECO:0000256" key="1">
    <source>
        <dbReference type="SAM" id="Phobius"/>
    </source>
</evidence>
<dbReference type="STRING" id="96561.Dole_1805"/>
<dbReference type="EMBL" id="CP000859">
    <property type="protein sequence ID" value="ABW67609.1"/>
    <property type="molecule type" value="Genomic_DNA"/>
</dbReference>
<protein>
    <recommendedName>
        <fullName evidence="4">Glycosyltransferase family 1 protein</fullName>
    </recommendedName>
</protein>
<organism evidence="2 3">
    <name type="scientific">Desulfosudis oleivorans (strain DSM 6200 / JCM 39069 / Hxd3)</name>
    <name type="common">Desulfococcus oleovorans</name>
    <dbReference type="NCBI Taxonomy" id="96561"/>
    <lineage>
        <taxon>Bacteria</taxon>
        <taxon>Pseudomonadati</taxon>
        <taxon>Thermodesulfobacteriota</taxon>
        <taxon>Desulfobacteria</taxon>
        <taxon>Desulfobacterales</taxon>
        <taxon>Desulfosudaceae</taxon>
        <taxon>Desulfosudis</taxon>
    </lineage>
</organism>
<evidence type="ECO:0000313" key="3">
    <source>
        <dbReference type="Proteomes" id="UP000008561"/>
    </source>
</evidence>
<evidence type="ECO:0008006" key="4">
    <source>
        <dbReference type="Google" id="ProtNLM"/>
    </source>
</evidence>
<keyword evidence="1" id="KW-0472">Membrane</keyword>
<reference evidence="2 3" key="1">
    <citation type="submission" date="2007-10" db="EMBL/GenBank/DDBJ databases">
        <title>Complete sequence of Desulfococcus oleovorans Hxd3.</title>
        <authorList>
            <consortium name="US DOE Joint Genome Institute"/>
            <person name="Copeland A."/>
            <person name="Lucas S."/>
            <person name="Lapidus A."/>
            <person name="Barry K."/>
            <person name="Glavina del Rio T."/>
            <person name="Dalin E."/>
            <person name="Tice H."/>
            <person name="Pitluck S."/>
            <person name="Kiss H."/>
            <person name="Brettin T."/>
            <person name="Bruce D."/>
            <person name="Detter J.C."/>
            <person name="Han C."/>
            <person name="Schmutz J."/>
            <person name="Larimer F."/>
            <person name="Land M."/>
            <person name="Hauser L."/>
            <person name="Kyrpides N."/>
            <person name="Kim E."/>
            <person name="Wawrik B."/>
            <person name="Richardson P."/>
        </authorList>
    </citation>
    <scope>NUCLEOTIDE SEQUENCE [LARGE SCALE GENOMIC DNA]</scope>
    <source>
        <strain evidence="3">DSM 6200 / JCM 39069 / Hxd3</strain>
    </source>
</reference>
<keyword evidence="3" id="KW-1185">Reference proteome</keyword>
<dbReference type="KEGG" id="dol:Dole_1805"/>
<sequence length="338" mass="38990">MKLLFIGDANPDKKFIDIMAASNINITKRCKKLGHLTGRRHLLRHLQYLIMAAYGVMRRKNFECVFIWQQYIGIYYYLLTLLWPFYKKPTVLFYVIYKKSNNRIINGIKTKLFLNAFNSGIFLSVIFINKEDYLYNHIHTIYRDFVHFYQQPSAYIENNLDKLPTEKRLFSGGVSNRNYRQLRELAEAEPAVKITIAGTAADKASLKPLPPNVNFVTGAYGDDFDRLLLESSAVIIPLNDPRVISGQLVILKALQAGKMIIMSKNTFWSDWMSGRGKDDFIILYDGFASLRNIITSLDEEMVRVAGGHARTFYKKELCPETMYHQLTGIILQQKCPAK</sequence>
<dbReference type="RefSeq" id="WP_012175225.1">
    <property type="nucleotide sequence ID" value="NC_009943.1"/>
</dbReference>
<keyword evidence="1" id="KW-1133">Transmembrane helix</keyword>
<evidence type="ECO:0000313" key="2">
    <source>
        <dbReference type="EMBL" id="ABW67609.1"/>
    </source>
</evidence>
<accession>A9A0Y4</accession>
<dbReference type="AlphaFoldDB" id="A9A0Y4"/>
<dbReference type="OrthoDB" id="1092346at2"/>
<feature type="transmembrane region" description="Helical" evidence="1">
    <location>
        <begin position="65"/>
        <end position="86"/>
    </location>
</feature>